<organism evidence="1">
    <name type="scientific">Sesamum latifolium</name>
    <dbReference type="NCBI Taxonomy" id="2727402"/>
    <lineage>
        <taxon>Eukaryota</taxon>
        <taxon>Viridiplantae</taxon>
        <taxon>Streptophyta</taxon>
        <taxon>Embryophyta</taxon>
        <taxon>Tracheophyta</taxon>
        <taxon>Spermatophyta</taxon>
        <taxon>Magnoliopsida</taxon>
        <taxon>eudicotyledons</taxon>
        <taxon>Gunneridae</taxon>
        <taxon>Pentapetalae</taxon>
        <taxon>asterids</taxon>
        <taxon>lamiids</taxon>
        <taxon>Lamiales</taxon>
        <taxon>Pedaliaceae</taxon>
        <taxon>Sesamum</taxon>
    </lineage>
</organism>
<gene>
    <name evidence="1" type="ORF">Slati_0894300</name>
</gene>
<protein>
    <submittedName>
        <fullName evidence="1">Uncharacterized protein</fullName>
    </submittedName>
</protein>
<proteinExistence type="predicted"/>
<comment type="caution">
    <text evidence="1">The sequence shown here is derived from an EMBL/GenBank/DDBJ whole genome shotgun (WGS) entry which is preliminary data.</text>
</comment>
<sequence length="148" mass="16927">MDHSPLILLGYNSRQSGCLFRFDNYLAALPGFLDLVRRTWQHGIYGTPMYALMRKLMCLKPALRAVRKAKGDLSNNVIKAKGFLQDVQQLLLHDCCNDLLLCLETVARLVLLKATKMEQSMLQQRAKLQLLKGGDQCTRVFFRRVTAR</sequence>
<accession>A0AAW2XS39</accession>
<reference evidence="1" key="1">
    <citation type="submission" date="2020-06" db="EMBL/GenBank/DDBJ databases">
        <authorList>
            <person name="Li T."/>
            <person name="Hu X."/>
            <person name="Zhang T."/>
            <person name="Song X."/>
            <person name="Zhang H."/>
            <person name="Dai N."/>
            <person name="Sheng W."/>
            <person name="Hou X."/>
            <person name="Wei L."/>
        </authorList>
    </citation>
    <scope>NUCLEOTIDE SEQUENCE</scope>
    <source>
        <strain evidence="1">KEN1</strain>
        <tissue evidence="1">Leaf</tissue>
    </source>
</reference>
<name>A0AAW2XS39_9LAMI</name>
<reference evidence="1" key="2">
    <citation type="journal article" date="2024" name="Plant">
        <title>Genomic evolution and insights into agronomic trait innovations of Sesamum species.</title>
        <authorList>
            <person name="Miao H."/>
            <person name="Wang L."/>
            <person name="Qu L."/>
            <person name="Liu H."/>
            <person name="Sun Y."/>
            <person name="Le M."/>
            <person name="Wang Q."/>
            <person name="Wei S."/>
            <person name="Zheng Y."/>
            <person name="Lin W."/>
            <person name="Duan Y."/>
            <person name="Cao H."/>
            <person name="Xiong S."/>
            <person name="Wang X."/>
            <person name="Wei L."/>
            <person name="Li C."/>
            <person name="Ma Q."/>
            <person name="Ju M."/>
            <person name="Zhao R."/>
            <person name="Li G."/>
            <person name="Mu C."/>
            <person name="Tian Q."/>
            <person name="Mei H."/>
            <person name="Zhang T."/>
            <person name="Gao T."/>
            <person name="Zhang H."/>
        </authorList>
    </citation>
    <scope>NUCLEOTIDE SEQUENCE</scope>
    <source>
        <strain evidence="1">KEN1</strain>
    </source>
</reference>
<evidence type="ECO:0000313" key="1">
    <source>
        <dbReference type="EMBL" id="KAL0455551.1"/>
    </source>
</evidence>
<dbReference type="AlphaFoldDB" id="A0AAW2XS39"/>
<dbReference type="EMBL" id="JACGWN010000003">
    <property type="protein sequence ID" value="KAL0455551.1"/>
    <property type="molecule type" value="Genomic_DNA"/>
</dbReference>